<dbReference type="EMBL" id="CDMZ01001999">
    <property type="protein sequence ID" value="CEM40233.1"/>
    <property type="molecule type" value="Genomic_DNA"/>
</dbReference>
<protein>
    <submittedName>
        <fullName evidence="2">Uncharacterized protein</fullName>
    </submittedName>
</protein>
<evidence type="ECO:0000313" key="2">
    <source>
        <dbReference type="EMBL" id="CEM40233.1"/>
    </source>
</evidence>
<accession>A0A0G4H8L9</accession>
<evidence type="ECO:0000256" key="1">
    <source>
        <dbReference type="SAM" id="MobiDB-lite"/>
    </source>
</evidence>
<name>A0A0G4H8L9_9ALVE</name>
<reference evidence="2" key="1">
    <citation type="submission" date="2014-11" db="EMBL/GenBank/DDBJ databases">
        <authorList>
            <person name="Otto D Thomas"/>
            <person name="Naeem Raeece"/>
        </authorList>
    </citation>
    <scope>NUCLEOTIDE SEQUENCE</scope>
</reference>
<dbReference type="AlphaFoldDB" id="A0A0G4H8L9"/>
<dbReference type="VEuPathDB" id="CryptoDB:Cvel_25153"/>
<organism evidence="2">
    <name type="scientific">Chromera velia CCMP2878</name>
    <dbReference type="NCBI Taxonomy" id="1169474"/>
    <lineage>
        <taxon>Eukaryota</taxon>
        <taxon>Sar</taxon>
        <taxon>Alveolata</taxon>
        <taxon>Colpodellida</taxon>
        <taxon>Chromeraceae</taxon>
        <taxon>Chromera</taxon>
    </lineage>
</organism>
<proteinExistence type="predicted"/>
<sequence>VFDQTYEDIPMEACITTSISYESSTSTETVPETRTSIALPAELQSSLDVKGFHKRKDGGEEEEEESLRGQGIERTALGWA</sequence>
<feature type="region of interest" description="Disordered" evidence="1">
    <location>
        <begin position="50"/>
        <end position="80"/>
    </location>
</feature>
<feature type="non-terminal residue" evidence="2">
    <location>
        <position position="1"/>
    </location>
</feature>
<gene>
    <name evidence="2" type="ORF">Cvel_25153</name>
</gene>